<dbReference type="InterPro" id="IPR001940">
    <property type="entry name" value="Peptidase_S1C"/>
</dbReference>
<evidence type="ECO:0000256" key="2">
    <source>
        <dbReference type="ARBA" id="ARBA00022670"/>
    </source>
</evidence>
<dbReference type="InterPro" id="IPR001478">
    <property type="entry name" value="PDZ"/>
</dbReference>
<organism evidence="6 7">
    <name type="scientific">Candidatus Hydrogenosomobacter endosymbioticus</name>
    <dbReference type="NCBI Taxonomy" id="2558174"/>
    <lineage>
        <taxon>Bacteria</taxon>
        <taxon>Pseudomonadati</taxon>
        <taxon>Pseudomonadota</taxon>
        <taxon>Alphaproteobacteria</taxon>
        <taxon>Holosporales</taxon>
        <taxon>Holosporaceae</taxon>
        <taxon>Candidatus Hydrogenosomobacter</taxon>
    </lineage>
</organism>
<dbReference type="PANTHER" id="PTHR22939:SF129">
    <property type="entry name" value="SERINE PROTEASE HTRA2, MITOCHONDRIAL"/>
    <property type="match status" value="1"/>
</dbReference>
<keyword evidence="3" id="KW-0378">Hydrolase</keyword>
<dbReference type="Pfam" id="PF13180">
    <property type="entry name" value="PDZ_2"/>
    <property type="match status" value="1"/>
</dbReference>
<keyword evidence="2 6" id="KW-0645">Protease</keyword>
<dbReference type="PANTHER" id="PTHR22939">
    <property type="entry name" value="SERINE PROTEASE FAMILY S1C HTRA-RELATED"/>
    <property type="match status" value="1"/>
</dbReference>
<evidence type="ECO:0000256" key="1">
    <source>
        <dbReference type="ARBA" id="ARBA00010541"/>
    </source>
</evidence>
<dbReference type="InterPro" id="IPR009003">
    <property type="entry name" value="Peptidase_S1_PA"/>
</dbReference>
<dbReference type="PRINTS" id="PR00834">
    <property type="entry name" value="PROTEASES2C"/>
</dbReference>
<evidence type="ECO:0000259" key="5">
    <source>
        <dbReference type="PROSITE" id="PS50106"/>
    </source>
</evidence>
<evidence type="ECO:0000256" key="4">
    <source>
        <dbReference type="ARBA" id="ARBA00022825"/>
    </source>
</evidence>
<dbReference type="InterPro" id="IPR036034">
    <property type="entry name" value="PDZ_sf"/>
</dbReference>
<dbReference type="PROSITE" id="PS50106">
    <property type="entry name" value="PDZ"/>
    <property type="match status" value="1"/>
</dbReference>
<dbReference type="GO" id="GO:0006508">
    <property type="term" value="P:proteolysis"/>
    <property type="evidence" value="ECO:0007669"/>
    <property type="project" value="UniProtKB-KW"/>
</dbReference>
<keyword evidence="7" id="KW-1185">Reference proteome</keyword>
<dbReference type="Gene3D" id="2.40.10.120">
    <property type="match status" value="1"/>
</dbReference>
<gene>
    <name evidence="6" type="ORF">HYD_5060</name>
</gene>
<dbReference type="CDD" id="cd10839">
    <property type="entry name" value="cpPDZ1_DegP-like"/>
    <property type="match status" value="1"/>
</dbReference>
<dbReference type="Gene3D" id="2.30.42.10">
    <property type="match status" value="2"/>
</dbReference>
<proteinExistence type="inferred from homology"/>
<sequence length="506" mass="54254">MAVLTAVALCGGVAHTVKPKDRVVLATGFLKKASSSTEEESVKCQCGFRNGFSNVISKNIGAVVNIAVTVRKQESRQIPNMDIPDEMKHLFEELFPGGKLMKEGGKPVKVTSLGSGAIISADGDIVTNYHVIKMCAEQNGGEITVTLESGLEMKAEIVGFDPRCDIALLKVSPQKPLKYMKFGDSGTLKVGQWCIAIGNPFGIGVSASVGIISKTDQNSVMQSGEATHLDSVIQTDAAINRGNSGGPLIDVNGEIIGINVSILTAGENGGSVGIGFAIPSNVAKRVVDQLKKYGFVKRGWIGVILNRQFSEDMAKSIGLPDLKGALIDGVCPDGPAQKAGIKPGDVILSLNDKPIENLRHFRDIVSQLKDGDKIRLSVWRNKKIIRIDVTVADLERSDFGRNNGAVIGPEAEAKKILGLTVKKRNGDGVVITDIDQSKSELDDFMPGDVILQVGQIEVQSTAQFVELLKEAKERQQTSVLLLVYRPSSKETRNMTLRLPSGKKGLK</sequence>
<evidence type="ECO:0000256" key="3">
    <source>
        <dbReference type="ARBA" id="ARBA00022801"/>
    </source>
</evidence>
<dbReference type="Pfam" id="PF13365">
    <property type="entry name" value="Trypsin_2"/>
    <property type="match status" value="1"/>
</dbReference>
<name>A0ABM7V9A2_9PROT</name>
<evidence type="ECO:0000313" key="7">
    <source>
        <dbReference type="Proteomes" id="UP001320209"/>
    </source>
</evidence>
<dbReference type="Proteomes" id="UP001320209">
    <property type="component" value="Chromosome"/>
</dbReference>
<keyword evidence="4" id="KW-0720">Serine protease</keyword>
<comment type="similarity">
    <text evidence="1">Belongs to the peptidase S1C family.</text>
</comment>
<dbReference type="SUPFAM" id="SSF50494">
    <property type="entry name" value="Trypsin-like serine proteases"/>
    <property type="match status" value="1"/>
</dbReference>
<feature type="domain" description="PDZ" evidence="5">
    <location>
        <begin position="297"/>
        <end position="382"/>
    </location>
</feature>
<evidence type="ECO:0000313" key="6">
    <source>
        <dbReference type="EMBL" id="BDB96373.1"/>
    </source>
</evidence>
<dbReference type="SUPFAM" id="SSF50156">
    <property type="entry name" value="PDZ domain-like"/>
    <property type="match status" value="2"/>
</dbReference>
<accession>A0ABM7V9A2</accession>
<protein>
    <submittedName>
        <fullName evidence="6">Serine protease</fullName>
    </submittedName>
</protein>
<reference evidence="6" key="1">
    <citation type="submission" date="2021-10" db="EMBL/GenBank/DDBJ databases">
        <title>Genome Sequence of The Candidatus Hydrogeosomobacter endosymbioticus, an Intracellular Bacterial Symbiont of the Anaerobic Ciliate GW7.</title>
        <authorList>
            <person name="Shiohama Y."/>
            <person name="Shinzato N."/>
        </authorList>
    </citation>
    <scope>NUCLEOTIDE SEQUENCE [LARGE SCALE GENOMIC DNA]</scope>
    <source>
        <strain evidence="6">200920</strain>
    </source>
</reference>
<dbReference type="GO" id="GO:0008233">
    <property type="term" value="F:peptidase activity"/>
    <property type="evidence" value="ECO:0007669"/>
    <property type="project" value="UniProtKB-KW"/>
</dbReference>
<dbReference type="SMART" id="SM00228">
    <property type="entry name" value="PDZ"/>
    <property type="match status" value="2"/>
</dbReference>
<dbReference type="EMBL" id="AP025225">
    <property type="protein sequence ID" value="BDB96373.1"/>
    <property type="molecule type" value="Genomic_DNA"/>
</dbReference>